<organism evidence="2 3">
    <name type="scientific">Haladaptatus litoreus</name>
    <dbReference type="NCBI Taxonomy" id="553468"/>
    <lineage>
        <taxon>Archaea</taxon>
        <taxon>Methanobacteriati</taxon>
        <taxon>Methanobacteriota</taxon>
        <taxon>Stenosarchaea group</taxon>
        <taxon>Halobacteria</taxon>
        <taxon>Halobacteriales</taxon>
        <taxon>Haladaptataceae</taxon>
        <taxon>Haladaptatus</taxon>
    </lineage>
</organism>
<evidence type="ECO:0000313" key="2">
    <source>
        <dbReference type="EMBL" id="SIR98180.1"/>
    </source>
</evidence>
<accession>A0A1N7FD13</accession>
<dbReference type="InterPro" id="IPR008972">
    <property type="entry name" value="Cupredoxin"/>
</dbReference>
<dbReference type="Proteomes" id="UP000186914">
    <property type="component" value="Unassembled WGS sequence"/>
</dbReference>
<dbReference type="EMBL" id="FTNO01000008">
    <property type="protein sequence ID" value="SIR98180.1"/>
    <property type="molecule type" value="Genomic_DNA"/>
</dbReference>
<name>A0A1N7FD13_9EURY</name>
<evidence type="ECO:0000256" key="1">
    <source>
        <dbReference type="SAM" id="MobiDB-lite"/>
    </source>
</evidence>
<dbReference type="AlphaFoldDB" id="A0A1N7FD13"/>
<reference evidence="3" key="1">
    <citation type="submission" date="2017-01" db="EMBL/GenBank/DDBJ databases">
        <authorList>
            <person name="Varghese N."/>
            <person name="Submissions S."/>
        </authorList>
    </citation>
    <scope>NUCLEOTIDE SEQUENCE [LARGE SCALE GENOMIC DNA]</scope>
    <source>
        <strain evidence="3">CGMCC 1.7737</strain>
    </source>
</reference>
<dbReference type="Gene3D" id="2.60.40.420">
    <property type="entry name" value="Cupredoxins - blue copper proteins"/>
    <property type="match status" value="1"/>
</dbReference>
<evidence type="ECO:0008006" key="4">
    <source>
        <dbReference type="Google" id="ProtNLM"/>
    </source>
</evidence>
<feature type="compositionally biased region" description="Polar residues" evidence="1">
    <location>
        <begin position="184"/>
        <end position="193"/>
    </location>
</feature>
<gene>
    <name evidence="2" type="ORF">SAMN05421858_4955</name>
</gene>
<sequence length="193" mass="20822">MCCFRFGGRVSGWRGQGPQSIAGQQNPTLQLEPGRAYGVMWQNLDGQPHTFALTDSNGENLPVILPTVRSMQHGEPMMGGQNGTMMGGANGTMMGGQNETMMDEMMADHRGREEPPEDAIRVTPQVAEEGAVQMLVFVATRDVAQYICTVHPSTMVGDVTLRPDQGNSGGQHDGNRNHEDNGESDNTGSHAHD</sequence>
<proteinExistence type="predicted"/>
<feature type="region of interest" description="Disordered" evidence="1">
    <location>
        <begin position="156"/>
        <end position="193"/>
    </location>
</feature>
<protein>
    <recommendedName>
        <fullName evidence="4">Copper binding protein, plastocyanin/azurin family</fullName>
    </recommendedName>
</protein>
<evidence type="ECO:0000313" key="3">
    <source>
        <dbReference type="Proteomes" id="UP000186914"/>
    </source>
</evidence>
<keyword evidence="3" id="KW-1185">Reference proteome</keyword>